<evidence type="ECO:0000313" key="1">
    <source>
        <dbReference type="EMBL" id="KDQ12975.1"/>
    </source>
</evidence>
<accession>A0A067ME42</accession>
<evidence type="ECO:0000313" key="2">
    <source>
        <dbReference type="Proteomes" id="UP000027195"/>
    </source>
</evidence>
<dbReference type="OrthoDB" id="3181669at2759"/>
<dbReference type="Proteomes" id="UP000027195">
    <property type="component" value="Unassembled WGS sequence"/>
</dbReference>
<dbReference type="HOGENOM" id="CLU_022942_0_0_1"/>
<keyword evidence="2" id="KW-1185">Reference proteome</keyword>
<dbReference type="Gene3D" id="1.20.1280.50">
    <property type="match status" value="1"/>
</dbReference>
<proteinExistence type="predicted"/>
<dbReference type="InParanoid" id="A0A067ME42"/>
<dbReference type="SUPFAM" id="SSF52047">
    <property type="entry name" value="RNI-like"/>
    <property type="match status" value="1"/>
</dbReference>
<reference evidence="2" key="1">
    <citation type="journal article" date="2014" name="Proc. Natl. Acad. Sci. U.S.A.">
        <title>Extensive sampling of basidiomycete genomes demonstrates inadequacy of the white-rot/brown-rot paradigm for wood decay fungi.</title>
        <authorList>
            <person name="Riley R."/>
            <person name="Salamov A.A."/>
            <person name="Brown D.W."/>
            <person name="Nagy L.G."/>
            <person name="Floudas D."/>
            <person name="Held B.W."/>
            <person name="Levasseur A."/>
            <person name="Lombard V."/>
            <person name="Morin E."/>
            <person name="Otillar R."/>
            <person name="Lindquist E.A."/>
            <person name="Sun H."/>
            <person name="LaButti K.M."/>
            <person name="Schmutz J."/>
            <person name="Jabbour D."/>
            <person name="Luo H."/>
            <person name="Baker S.E."/>
            <person name="Pisabarro A.G."/>
            <person name="Walton J.D."/>
            <person name="Blanchette R.A."/>
            <person name="Henrissat B."/>
            <person name="Martin F."/>
            <person name="Cullen D."/>
            <person name="Hibbett D.S."/>
            <person name="Grigoriev I.V."/>
        </authorList>
    </citation>
    <scope>NUCLEOTIDE SEQUENCE [LARGE SCALE GENOMIC DNA]</scope>
    <source>
        <strain evidence="2">FD-172 SS1</strain>
    </source>
</reference>
<sequence>MWRGLSITSDELQSFHAQRPSSPSWCPVFNLNWPVSAVIKINGVQSPIVHQPSWRPRTADPVLISPKRANQVRCFSRSQRAHHTKAMERAKTIISQKSLHLLDELIASLREDVPMTASESPQLQRFREEEARFKAVSSVMLHEATCLRTNINQLASINATLPNEILIYIFELGALEDIKELSQLPVFSRTVSHVCRLWREISIASPALWTLFHPLLPHDVSSRGKESLLDFVVCPDKIWADSKYEPADISAFGHKLARARSLQLILSTTTRARAQNDLKLMSCPAPHLTTLSICDTPGREEPISLPDQLFAGHHPRLSEISIRWCAIPWTMWSTSLLSDLRVLEITGFTSRHQFAMPIFMSVLRACPQLQILHLDNLWPLVVSGPHQPVEPVALPALRSFRWVSAMDVSITRALLCGIIAHRAVRVQLCATISSEVEALPREGEERSSGDSIALIEAAPLRPSSLLLNRGHRRLYVMNHSHGLEYDSSTPDHVTASLPNSPYNENNSLFLSNLANRWSLGVQSITLDGMNGDDVHDLIRFLRALPNITAVSLVYGQGADRLVGALTDEIWGHRVDDILFHHSDIRPETILSFAQSRAASAAAESSDHADLTPLRRLFFNQCEHILDETLENLRVLVPEVAQYRPHYGP</sequence>
<dbReference type="AlphaFoldDB" id="A0A067ME42"/>
<name>A0A067ME42_BOTB1</name>
<organism evidence="1 2">
    <name type="scientific">Botryobasidium botryosum (strain FD-172 SS1)</name>
    <dbReference type="NCBI Taxonomy" id="930990"/>
    <lineage>
        <taxon>Eukaryota</taxon>
        <taxon>Fungi</taxon>
        <taxon>Dikarya</taxon>
        <taxon>Basidiomycota</taxon>
        <taxon>Agaricomycotina</taxon>
        <taxon>Agaricomycetes</taxon>
        <taxon>Cantharellales</taxon>
        <taxon>Botryobasidiaceae</taxon>
        <taxon>Botryobasidium</taxon>
    </lineage>
</organism>
<dbReference type="EMBL" id="KL198047">
    <property type="protein sequence ID" value="KDQ12975.1"/>
    <property type="molecule type" value="Genomic_DNA"/>
</dbReference>
<gene>
    <name evidence="1" type="ORF">BOTBODRAFT_406919</name>
</gene>
<protein>
    <submittedName>
        <fullName evidence="1">Uncharacterized protein</fullName>
    </submittedName>
</protein>